<gene>
    <name evidence="2" type="ORF">GPA_32380</name>
</gene>
<feature type="transmembrane region" description="Helical" evidence="1">
    <location>
        <begin position="45"/>
        <end position="63"/>
    </location>
</feature>
<keyword evidence="1" id="KW-1133">Transmembrane helix</keyword>
<reference evidence="2 3" key="1">
    <citation type="submission" date="2010-03" db="EMBL/GenBank/DDBJ databases">
        <title>The genome sequence of Gordonibacter pamelaeae 7-10-1-bT.</title>
        <authorList>
            <consortium name="metaHIT consortium -- http://www.metahit.eu/"/>
            <person name="Pajon A."/>
            <person name="Turner K."/>
            <person name="Parkhill J."/>
            <person name="Timmis K."/>
            <person name="Oxley A."/>
            <person name="Wurdemann D."/>
        </authorList>
    </citation>
    <scope>NUCLEOTIDE SEQUENCE [LARGE SCALE GENOMIC DNA]</scope>
    <source>
        <strain evidence="3">7-10-1-b</strain>
    </source>
</reference>
<organism evidence="2 3">
    <name type="scientific">Gordonibacter pamelaeae 7-10-1-b</name>
    <dbReference type="NCBI Taxonomy" id="657308"/>
    <lineage>
        <taxon>Bacteria</taxon>
        <taxon>Bacillati</taxon>
        <taxon>Actinomycetota</taxon>
        <taxon>Coriobacteriia</taxon>
        <taxon>Eggerthellales</taxon>
        <taxon>Eggerthellaceae</taxon>
        <taxon>Gordonibacter</taxon>
    </lineage>
</organism>
<dbReference type="Proteomes" id="UP000008805">
    <property type="component" value="Chromosome"/>
</dbReference>
<dbReference type="EMBL" id="FP929047">
    <property type="protein sequence ID" value="CBL05049.1"/>
    <property type="molecule type" value="Genomic_DNA"/>
</dbReference>
<protein>
    <submittedName>
        <fullName evidence="2">Uncharacterized protein</fullName>
    </submittedName>
</protein>
<dbReference type="AlphaFoldDB" id="D6EBF2"/>
<keyword evidence="3" id="KW-1185">Reference proteome</keyword>
<dbReference type="KEGG" id="gpa:GPA_32380"/>
<evidence type="ECO:0000313" key="3">
    <source>
        <dbReference type="Proteomes" id="UP000008805"/>
    </source>
</evidence>
<name>D6EBF2_9ACTN</name>
<accession>D6EBF2</accession>
<keyword evidence="1" id="KW-0812">Transmembrane</keyword>
<sequence length="146" mass="15710">MKASAAGATVSTMPSAMPIQKASWKPTFVGFTTPCIRKMGPRPMIMVPEMVVAAMISAPMIMGRLPTMPKMIMNTMPMMRGFILGVRPRMPGRSRAVSFASELNVESSVEPAVAIMMTAIMKNATMPRLCATTTGALEPAMLMPSR</sequence>
<reference evidence="2 3" key="2">
    <citation type="submission" date="2010-03" db="EMBL/GenBank/DDBJ databases">
        <authorList>
            <person name="Pajon A."/>
        </authorList>
    </citation>
    <scope>NUCLEOTIDE SEQUENCE [LARGE SCALE GENOMIC DNA]</scope>
    <source>
        <strain evidence="3">7-10-1-b</strain>
    </source>
</reference>
<evidence type="ECO:0000313" key="2">
    <source>
        <dbReference type="EMBL" id="CBL05049.1"/>
    </source>
</evidence>
<proteinExistence type="predicted"/>
<dbReference type="HOGENOM" id="CLU_1774794_0_0_11"/>
<keyword evidence="1" id="KW-0472">Membrane</keyword>
<evidence type="ECO:0000256" key="1">
    <source>
        <dbReference type="SAM" id="Phobius"/>
    </source>
</evidence>